<reference evidence="7 8" key="1">
    <citation type="submission" date="2019-12" db="EMBL/GenBank/DDBJ databases">
        <title>Comparative genomics gives insights into the taxonomy of the Azoarcus-Aromatoleum group and reveals separate origins of nif in the plant-associated Azoarcus and non-plant-associated Aromatoleum sub-groups.</title>
        <authorList>
            <person name="Lafos M."/>
            <person name="Maluk M."/>
            <person name="Batista M."/>
            <person name="Junghare M."/>
            <person name="Carmona M."/>
            <person name="Faoro H."/>
            <person name="Cruz L.M."/>
            <person name="Battistoni F."/>
            <person name="De Souza E."/>
            <person name="Pedrosa F."/>
            <person name="Chen W.-M."/>
            <person name="Poole P.S."/>
            <person name="Dixon R.A."/>
            <person name="James E.K."/>
        </authorList>
    </citation>
    <scope>NUCLEOTIDE SEQUENCE [LARGE SCALE GENOMIC DNA]</scope>
    <source>
        <strain evidence="7 8">T</strain>
    </source>
</reference>
<feature type="region of interest" description="Disordered" evidence="3">
    <location>
        <begin position="92"/>
        <end position="129"/>
    </location>
</feature>
<evidence type="ECO:0000256" key="1">
    <source>
        <dbReference type="ARBA" id="ARBA00010556"/>
    </source>
</evidence>
<dbReference type="Pfam" id="PF07678">
    <property type="entry name" value="TED_complement"/>
    <property type="match status" value="1"/>
</dbReference>
<evidence type="ECO:0000259" key="5">
    <source>
        <dbReference type="SMART" id="SM01359"/>
    </source>
</evidence>
<dbReference type="CDD" id="cd02891">
    <property type="entry name" value="A2M_like"/>
    <property type="match status" value="1"/>
</dbReference>
<dbReference type="InterPro" id="IPR041462">
    <property type="entry name" value="Bact_A2M_MG6"/>
</dbReference>
<dbReference type="Pfam" id="PF17962">
    <property type="entry name" value="bMG6"/>
    <property type="match status" value="1"/>
</dbReference>
<dbReference type="Gene3D" id="1.50.10.20">
    <property type="match status" value="1"/>
</dbReference>
<evidence type="ECO:0000256" key="4">
    <source>
        <dbReference type="SAM" id="Phobius"/>
    </source>
</evidence>
<dbReference type="SUPFAM" id="SSF48239">
    <property type="entry name" value="Terpenoid cyclases/Protein prenyltransferases"/>
    <property type="match status" value="1"/>
</dbReference>
<sequence>MRFGKAGSRGFGVAPVALVIVLVAALGGYFFATRDRTGADAEAGNVPFEVVDGAPRELDGSPALALSFSLPLDARGDHDKFLQVLEMPSPAHAAEGSSAGVHYEEEEDGSTTAGVSNASSREPVDTVTEGGTPVAGAWVVGENPRLLFFPHVKPQTRYVVRVLAGLPAKDGSKLDAEARFSIRMGTVAPAFYFASRGMVLPAGQNGGLPVTTVNVPEVDIQFLKVKPEHLSEFLDQVVAGPAGQPTRDASADAEGGEADDEESYYYGDAGTRLKGAVDGWQLDQLHRLTTSAFIGRFVTEQKSDRRRVTFIPVEDIPALREPGVYVAVMSQPNRFRHEFQTTYFYVSDLGLHVRQYAAGADAYVSSLASGKAVSGAELSWIDGEGKTLARGETDGDGRANFAERPKGARVLTARKGEHLSLIALKEPALDLGEFDIAGTPFVPVRLFAYSGRNLYRPGERFDVSVIARDADGRAVPPQPIQAALRRPDGKLQWTRTWKPLELDPGYYTQAIELPIDAATGSWALELRTDPAASTAAAVMRFGVEEFLPERMKLDLTSTEASLADGASWRIDVSGRYLYGTPAAGNSLVGVVNTERNRNPLAHKLPGFVFGDADEDTVKSRTELSETALDDAGKASIDVDLEPVAGRRSPFTVRATIGLLESGGRPVIRSIERVHWPAPVLVGVRPLFVGAYAREGAAAEFEVVRADTAATLKAGTALPVRLFRENRNYYWRFDDQRGWNSGFTETDELVSTTQVSMPAGGRGKLALPVKYGRYRLEVFDPETQQTARYRFYAGWYAQDDETRGVRPDLVALKLDKAGYADGETARLTITPPHAGEALVTVEGDRALWVRRLSVGADGTTIDIPVDKEWKRHDLYVSVMVLRPGSSGDTVTPARALGLIHLPLERSQRKLDVALEAPQKMKPEQPLKVRVKVPEAKGQKAMVTLSAVDAGILNITAFKSPDPFGFFFAKLRYGADAHDVYGRLIEKMAGDKGRLKFGGDAAPKPTKSLPKKVRLVDLFSGPVALDDKGEAEISLPVPDFNGSLRLMAVATSGERFGMQEAEVVVAAPLVVELATPRFLSVGDSAVLAMDVQNLSGAAQDVRISVTNGDGLVIQAGEQRIALKDQQKRILRIPVEAGTALGLTEVRVHVESEALKLDRSFPLQVQAPTPRQSVMKRVVVAPGETVELRDAELGGFLKHSVAATLAVSDKAPIDVRGAVRGLLTYPYGCAEQTTSTAYPHVFIDETAAKQFGLKPYTQAQRAEMLEKAIGRLAGMQAPNGGFSLWGNVGNYEYWLSAYVTNFLLDAREQGFNVPPEMEKRAVEFLLKGLQEGVAGLPREAVRYSADSVWADHRYAGSGRFAVLAYGAYVLARQGKAPLATLRQLHESQAAAHSGLGLVHLGIALKLMGDEARATSAVEAGIRKNRPDNYWWGDYGSTLRDWALMYVLLEKHGLKPEGRENLVNLVAGELERGRHHYHSTQEKLALFLLGRSFVTGAGGNWTAETASGGRTQAIGGKGTQFLSLSAEDVAGGVRLTNTHQEKLFAEFNLAGNPAAMPAARRDAFDLRREWYTPDGQPLGKRPLRVGETLVVRVRVSTAGRHANGLVVDYVPAGVEIENANIVQGEQSAISIGGIDPRQAMQDGAIQHVEFRDDRFVVAARLRGEMNFFYRVRVVTPGRFVVPPTYAEDMYQPHIYGIAGGEETLQISDGHGDGAGSGQ</sequence>
<dbReference type="RefSeq" id="WP_169138792.1">
    <property type="nucleotide sequence ID" value="NZ_WTVS01000010.1"/>
</dbReference>
<name>A0ABX1NCP5_9RHOO</name>
<dbReference type="Pfam" id="PF17972">
    <property type="entry name" value="bMG5"/>
    <property type="match status" value="1"/>
</dbReference>
<dbReference type="InterPro" id="IPR001599">
    <property type="entry name" value="Macroglobln_a2"/>
</dbReference>
<accession>A0ABX1NCP5</accession>
<feature type="region of interest" description="Disordered" evidence="3">
    <location>
        <begin position="240"/>
        <end position="261"/>
    </location>
</feature>
<dbReference type="Proteomes" id="UP000634522">
    <property type="component" value="Unassembled WGS sequence"/>
</dbReference>
<dbReference type="InterPro" id="IPR047565">
    <property type="entry name" value="Alpha-macroglob_thiol-ester_cl"/>
</dbReference>
<gene>
    <name evidence="7" type="ORF">GPA27_06660</name>
</gene>
<evidence type="ECO:0000313" key="7">
    <source>
        <dbReference type="EMBL" id="NMF97065.1"/>
    </source>
</evidence>
<dbReference type="InterPro" id="IPR011626">
    <property type="entry name" value="Alpha-macroglobulin_TED"/>
</dbReference>
<dbReference type="PANTHER" id="PTHR40094">
    <property type="entry name" value="ALPHA-2-MACROGLOBULIN HOMOLOG"/>
    <property type="match status" value="1"/>
</dbReference>
<evidence type="ECO:0000259" key="6">
    <source>
        <dbReference type="SMART" id="SM01360"/>
    </source>
</evidence>
<keyword evidence="4" id="KW-1133">Transmembrane helix</keyword>
<feature type="transmembrane region" description="Helical" evidence="4">
    <location>
        <begin position="12"/>
        <end position="32"/>
    </location>
</feature>
<dbReference type="Pfam" id="PF11974">
    <property type="entry name" value="bMG3"/>
    <property type="match status" value="1"/>
</dbReference>
<dbReference type="Pfam" id="PF21142">
    <property type="entry name" value="A2M_bMG2"/>
    <property type="match status" value="1"/>
</dbReference>
<dbReference type="Pfam" id="PF00207">
    <property type="entry name" value="A2M"/>
    <property type="match status" value="1"/>
</dbReference>
<comment type="similarity">
    <text evidence="1">Belongs to the protease inhibitor I39 (alpha-2-macroglobulin) family. Bacterial alpha-2-macroglobulin subfamily.</text>
</comment>
<dbReference type="PANTHER" id="PTHR40094:SF1">
    <property type="entry name" value="UBIQUITIN DOMAIN-CONTAINING PROTEIN"/>
    <property type="match status" value="1"/>
</dbReference>
<evidence type="ECO:0000256" key="2">
    <source>
        <dbReference type="ARBA" id="ARBA00022729"/>
    </source>
</evidence>
<dbReference type="EMBL" id="WTVS01000010">
    <property type="protein sequence ID" value="NMF97065.1"/>
    <property type="molecule type" value="Genomic_DNA"/>
</dbReference>
<dbReference type="InterPro" id="IPR002890">
    <property type="entry name" value="MG2"/>
</dbReference>
<dbReference type="Gene3D" id="2.60.40.1930">
    <property type="match status" value="1"/>
</dbReference>
<feature type="compositionally biased region" description="Polar residues" evidence="3">
    <location>
        <begin position="110"/>
        <end position="120"/>
    </location>
</feature>
<dbReference type="InterPro" id="IPR041246">
    <property type="entry name" value="Bact_MG10"/>
</dbReference>
<keyword evidence="2" id="KW-0732">Signal</keyword>
<dbReference type="SMART" id="SM01359">
    <property type="entry name" value="A2M_N_2"/>
    <property type="match status" value="1"/>
</dbReference>
<evidence type="ECO:0000256" key="3">
    <source>
        <dbReference type="SAM" id="MobiDB-lite"/>
    </source>
</evidence>
<dbReference type="InterPro" id="IPR026284">
    <property type="entry name" value="A2MG_proteobact"/>
</dbReference>
<dbReference type="PIRSF" id="PIRSF038980">
    <property type="entry name" value="A2M_bac"/>
    <property type="match status" value="1"/>
</dbReference>
<dbReference type="InterPro" id="IPR051802">
    <property type="entry name" value="YfhM-like"/>
</dbReference>
<proteinExistence type="inferred from homology"/>
<keyword evidence="8" id="KW-1185">Reference proteome</keyword>
<evidence type="ECO:0000313" key="8">
    <source>
        <dbReference type="Proteomes" id="UP000634522"/>
    </source>
</evidence>
<protein>
    <submittedName>
        <fullName evidence="7">Alpha-2-macroglobulin family protein</fullName>
    </submittedName>
</protein>
<dbReference type="SMART" id="SM01419">
    <property type="entry name" value="Thiol-ester_cl"/>
    <property type="match status" value="1"/>
</dbReference>
<dbReference type="Pfam" id="PF07703">
    <property type="entry name" value="A2M_BRD"/>
    <property type="match status" value="1"/>
</dbReference>
<dbReference type="InterPro" id="IPR011625">
    <property type="entry name" value="A2M_N_BRD"/>
</dbReference>
<dbReference type="InterPro" id="IPR021868">
    <property type="entry name" value="Alpha_2_Macroglob_MG3"/>
</dbReference>
<dbReference type="InterPro" id="IPR041203">
    <property type="entry name" value="Bact_A2M_MG5"/>
</dbReference>
<comment type="caution">
    <text evidence="7">The sequence shown here is derived from an EMBL/GenBank/DDBJ whole genome shotgun (WGS) entry which is preliminary data.</text>
</comment>
<keyword evidence="4" id="KW-0472">Membrane</keyword>
<dbReference type="SMART" id="SM01360">
    <property type="entry name" value="A2M"/>
    <property type="match status" value="1"/>
</dbReference>
<dbReference type="Pfam" id="PF17973">
    <property type="entry name" value="bMG10"/>
    <property type="match status" value="1"/>
</dbReference>
<organism evidence="7 8">
    <name type="scientific">Aromatoleum toluolicum</name>
    <dbReference type="NCBI Taxonomy" id="90060"/>
    <lineage>
        <taxon>Bacteria</taxon>
        <taxon>Pseudomonadati</taxon>
        <taxon>Pseudomonadota</taxon>
        <taxon>Betaproteobacteria</taxon>
        <taxon>Rhodocyclales</taxon>
        <taxon>Rhodocyclaceae</taxon>
        <taxon>Aromatoleum</taxon>
    </lineage>
</organism>
<feature type="domain" description="Alpha-2-macroglobulin" evidence="6">
    <location>
        <begin position="1014"/>
        <end position="1103"/>
    </location>
</feature>
<dbReference type="Pfam" id="PF01835">
    <property type="entry name" value="MG2"/>
    <property type="match status" value="1"/>
</dbReference>
<feature type="domain" description="Alpha-2-macroglobulin bait region" evidence="5">
    <location>
        <begin position="809"/>
        <end position="953"/>
    </location>
</feature>
<keyword evidence="4" id="KW-0812">Transmembrane</keyword>
<dbReference type="InterPro" id="IPR049120">
    <property type="entry name" value="A2M_bMG2"/>
</dbReference>
<dbReference type="InterPro" id="IPR008930">
    <property type="entry name" value="Terpenoid_cyclase/PrenylTrfase"/>
</dbReference>